<dbReference type="GO" id="GO:1990904">
    <property type="term" value="C:ribonucleoprotein complex"/>
    <property type="evidence" value="ECO:0007669"/>
    <property type="project" value="UniProtKB-KW"/>
</dbReference>
<protein>
    <submittedName>
        <fullName evidence="6">40S ribosomal protein S22</fullName>
    </submittedName>
</protein>
<dbReference type="PANTHER" id="PTHR11758">
    <property type="entry name" value="40S RIBOSOMAL PROTEIN S15A"/>
    <property type="match status" value="1"/>
</dbReference>
<evidence type="ECO:0000256" key="3">
    <source>
        <dbReference type="ARBA" id="ARBA00023274"/>
    </source>
</evidence>
<dbReference type="EMBL" id="AZST01001191">
    <property type="protein sequence ID" value="KEP46270.1"/>
    <property type="molecule type" value="Genomic_DNA"/>
</dbReference>
<keyword evidence="5" id="KW-1133">Transmembrane helix</keyword>
<dbReference type="Pfam" id="PF00410">
    <property type="entry name" value="Ribosomal_S8"/>
    <property type="match status" value="1"/>
</dbReference>
<accession>A0A074RLS3</accession>
<dbReference type="HOGENOM" id="CLU_098428_1_2_1"/>
<keyword evidence="2 6" id="KW-0689">Ribosomal protein</keyword>
<dbReference type="AlphaFoldDB" id="A0A074RLS3"/>
<dbReference type="InterPro" id="IPR000630">
    <property type="entry name" value="Ribosomal_uS8"/>
</dbReference>
<name>A0A074RLS3_9AGAM</name>
<organism evidence="6 7">
    <name type="scientific">Rhizoctonia solani 123E</name>
    <dbReference type="NCBI Taxonomy" id="1423351"/>
    <lineage>
        <taxon>Eukaryota</taxon>
        <taxon>Fungi</taxon>
        <taxon>Dikarya</taxon>
        <taxon>Basidiomycota</taxon>
        <taxon>Agaricomycotina</taxon>
        <taxon>Agaricomycetes</taxon>
        <taxon>Cantharellales</taxon>
        <taxon>Ceratobasidiaceae</taxon>
        <taxon>Rhizoctonia</taxon>
    </lineage>
</organism>
<dbReference type="STRING" id="1423351.A0A074RLS3"/>
<keyword evidence="7" id="KW-1185">Reference proteome</keyword>
<dbReference type="InterPro" id="IPR035987">
    <property type="entry name" value="Ribosomal_uS8_sf"/>
</dbReference>
<dbReference type="GO" id="GO:0003735">
    <property type="term" value="F:structural constituent of ribosome"/>
    <property type="evidence" value="ECO:0007669"/>
    <property type="project" value="InterPro"/>
</dbReference>
<keyword evidence="5" id="KW-0812">Transmembrane</keyword>
<keyword evidence="5" id="KW-0472">Membrane</keyword>
<feature type="region of interest" description="Disordered" evidence="4">
    <location>
        <begin position="1"/>
        <end position="26"/>
    </location>
</feature>
<evidence type="ECO:0000256" key="1">
    <source>
        <dbReference type="ARBA" id="ARBA00006471"/>
    </source>
</evidence>
<sequence length="117" mass="13057">MPSAAESARCSSARAPRSSSSSSVMQRHGYMGEFEQIDDHRSGKIVVQLNGHLNKTGDISSRFNIQVNWIDSWVNLLLLARAFGVIILFTSAGILDHDEARRKHARGKLLGYVYQVR</sequence>
<evidence type="ECO:0000313" key="7">
    <source>
        <dbReference type="Proteomes" id="UP000027456"/>
    </source>
</evidence>
<proteinExistence type="inferred from homology"/>
<comment type="similarity">
    <text evidence="1">Belongs to the universal ribosomal protein uS8 family.</text>
</comment>
<reference evidence="6 7" key="1">
    <citation type="submission" date="2013-12" db="EMBL/GenBank/DDBJ databases">
        <authorList>
            <person name="Cubeta M."/>
            <person name="Pakala S."/>
            <person name="Fedorova N."/>
            <person name="Thomas E."/>
            <person name="Dean R."/>
            <person name="Jabaji S."/>
            <person name="Neate S."/>
            <person name="Toda T."/>
            <person name="Tavantzis S."/>
            <person name="Vilgalys R."/>
            <person name="Bharathan N."/>
            <person name="Pakala S."/>
            <person name="Losada L.S."/>
            <person name="Zafar N."/>
            <person name="Nierman W."/>
        </authorList>
    </citation>
    <scope>NUCLEOTIDE SEQUENCE [LARGE SCALE GENOMIC DNA]</scope>
    <source>
        <strain evidence="6 7">123E</strain>
    </source>
</reference>
<feature type="transmembrane region" description="Helical" evidence="5">
    <location>
        <begin position="73"/>
        <end position="95"/>
    </location>
</feature>
<gene>
    <name evidence="6" type="ORF">V565_208620</name>
</gene>
<feature type="compositionally biased region" description="Low complexity" evidence="4">
    <location>
        <begin position="1"/>
        <end position="23"/>
    </location>
</feature>
<evidence type="ECO:0000256" key="2">
    <source>
        <dbReference type="ARBA" id="ARBA00022980"/>
    </source>
</evidence>
<dbReference type="GO" id="GO:0006412">
    <property type="term" value="P:translation"/>
    <property type="evidence" value="ECO:0007669"/>
    <property type="project" value="InterPro"/>
</dbReference>
<dbReference type="GO" id="GO:0005840">
    <property type="term" value="C:ribosome"/>
    <property type="evidence" value="ECO:0007669"/>
    <property type="project" value="UniProtKB-KW"/>
</dbReference>
<dbReference type="Proteomes" id="UP000027456">
    <property type="component" value="Unassembled WGS sequence"/>
</dbReference>
<dbReference type="SUPFAM" id="SSF56047">
    <property type="entry name" value="Ribosomal protein S8"/>
    <property type="match status" value="1"/>
</dbReference>
<dbReference type="Gene3D" id="3.30.1370.30">
    <property type="match status" value="1"/>
</dbReference>
<dbReference type="Gene3D" id="3.30.1490.10">
    <property type="match status" value="1"/>
</dbReference>
<comment type="caution">
    <text evidence="6">The sequence shown here is derived from an EMBL/GenBank/DDBJ whole genome shotgun (WGS) entry which is preliminary data.</text>
</comment>
<dbReference type="FunFam" id="3.30.1490.10:FF:000002">
    <property type="entry name" value="40S ribosomal protein S15a"/>
    <property type="match status" value="1"/>
</dbReference>
<evidence type="ECO:0000313" key="6">
    <source>
        <dbReference type="EMBL" id="KEP46270.1"/>
    </source>
</evidence>
<keyword evidence="3" id="KW-0687">Ribonucleoprotein</keyword>
<dbReference type="OrthoDB" id="10250260at2759"/>
<evidence type="ECO:0000256" key="5">
    <source>
        <dbReference type="SAM" id="Phobius"/>
    </source>
</evidence>
<evidence type="ECO:0000256" key="4">
    <source>
        <dbReference type="SAM" id="MobiDB-lite"/>
    </source>
</evidence>